<sequence>MAFFDLFKRKKAEIPKEDVSTKPFSFEPADRIEPTVVTPALAPEPAQEEARVVETSVVKMEAEFEWVRSEDPIYYTYVHRDCAGNVFYVGMGHDDWAWAPKSGLWKKYVAERSGGSYEVEIVEDELYIDQATAKKDALLRKHAKTIVNIQTPYRQTDYKKWERFHELRNGAILRYRSALKAMHEYASIQAEGGLVGELQGSTPFTDIVILDRLTLCLSRSRKYGEVVEESKACFDRYPHDTHSSAGKTILKRVEKAKTHLPPLA</sequence>
<evidence type="ECO:0000313" key="2">
    <source>
        <dbReference type="Proteomes" id="UP000054893"/>
    </source>
</evidence>
<evidence type="ECO:0008006" key="3">
    <source>
        <dbReference type="Google" id="ProtNLM"/>
    </source>
</evidence>
<evidence type="ECO:0000313" key="1">
    <source>
        <dbReference type="EMBL" id="SAL25956.1"/>
    </source>
</evidence>
<reference evidence="1 2" key="1">
    <citation type="submission" date="2016-01" db="EMBL/GenBank/DDBJ databases">
        <authorList>
            <person name="Oliw E.H."/>
        </authorList>
    </citation>
    <scope>NUCLEOTIDE SEQUENCE [LARGE SCALE GENOMIC DNA]</scope>
    <source>
        <strain evidence="1">LMG 22029</strain>
    </source>
</reference>
<protein>
    <recommendedName>
        <fullName evidence="3">GIY-YIG domain-containing protein</fullName>
    </recommendedName>
</protein>
<dbReference type="EMBL" id="FCOC02000004">
    <property type="protein sequence ID" value="SAL25956.1"/>
    <property type="molecule type" value="Genomic_DNA"/>
</dbReference>
<accession>A0A158G1J6</accession>
<dbReference type="AlphaFoldDB" id="A0A158G1J6"/>
<dbReference type="Proteomes" id="UP000054893">
    <property type="component" value="Unassembled WGS sequence"/>
</dbReference>
<organism evidence="1 2">
    <name type="scientific">Caballeronia sordidicola</name>
    <name type="common">Burkholderia sordidicola</name>
    <dbReference type="NCBI Taxonomy" id="196367"/>
    <lineage>
        <taxon>Bacteria</taxon>
        <taxon>Pseudomonadati</taxon>
        <taxon>Pseudomonadota</taxon>
        <taxon>Betaproteobacteria</taxon>
        <taxon>Burkholderiales</taxon>
        <taxon>Burkholderiaceae</taxon>
        <taxon>Caballeronia</taxon>
    </lineage>
</organism>
<dbReference type="RefSeq" id="WP_060818617.1">
    <property type="nucleotide sequence ID" value="NZ_FCOC02000004.1"/>
</dbReference>
<name>A0A158G1J6_CABSO</name>
<proteinExistence type="predicted"/>
<gene>
    <name evidence="1" type="ORF">AWB64_02117</name>
</gene>